<feature type="non-terminal residue" evidence="4">
    <location>
        <position position="1"/>
    </location>
</feature>
<keyword evidence="2 3" id="KW-0040">ANK repeat</keyword>
<dbReference type="PROSITE" id="PS50088">
    <property type="entry name" value="ANK_REPEAT"/>
    <property type="match status" value="2"/>
</dbReference>
<evidence type="ECO:0000256" key="3">
    <source>
        <dbReference type="PROSITE-ProRule" id="PRU00023"/>
    </source>
</evidence>
<organism evidence="4 5">
    <name type="scientific">Ostreobium quekettii</name>
    <dbReference type="NCBI Taxonomy" id="121088"/>
    <lineage>
        <taxon>Eukaryota</taxon>
        <taxon>Viridiplantae</taxon>
        <taxon>Chlorophyta</taxon>
        <taxon>core chlorophytes</taxon>
        <taxon>Ulvophyceae</taxon>
        <taxon>TCBD clade</taxon>
        <taxon>Bryopsidales</taxon>
        <taxon>Ostreobineae</taxon>
        <taxon>Ostreobiaceae</taxon>
        <taxon>Ostreobium</taxon>
    </lineage>
</organism>
<evidence type="ECO:0000256" key="1">
    <source>
        <dbReference type="ARBA" id="ARBA00022737"/>
    </source>
</evidence>
<protein>
    <recommendedName>
        <fullName evidence="6">Ankyrin repeat protein</fullName>
    </recommendedName>
</protein>
<evidence type="ECO:0008006" key="6">
    <source>
        <dbReference type="Google" id="ProtNLM"/>
    </source>
</evidence>
<dbReference type="PRINTS" id="PR01415">
    <property type="entry name" value="ANKYRIN"/>
</dbReference>
<dbReference type="Pfam" id="PF12796">
    <property type="entry name" value="Ank_2"/>
    <property type="match status" value="1"/>
</dbReference>
<feature type="repeat" description="ANK" evidence="3">
    <location>
        <begin position="55"/>
        <end position="87"/>
    </location>
</feature>
<feature type="repeat" description="ANK" evidence="3">
    <location>
        <begin position="22"/>
        <end position="54"/>
    </location>
</feature>
<evidence type="ECO:0000313" key="5">
    <source>
        <dbReference type="Proteomes" id="UP000708148"/>
    </source>
</evidence>
<proteinExistence type="predicted"/>
<keyword evidence="1" id="KW-0677">Repeat</keyword>
<dbReference type="PANTHER" id="PTHR24173">
    <property type="entry name" value="ANKYRIN REPEAT CONTAINING"/>
    <property type="match status" value="1"/>
</dbReference>
<dbReference type="SUPFAM" id="SSF48403">
    <property type="entry name" value="Ankyrin repeat"/>
    <property type="match status" value="1"/>
</dbReference>
<keyword evidence="5" id="KW-1185">Reference proteome</keyword>
<accession>A0A8S1J1K0</accession>
<gene>
    <name evidence="4" type="ORF">OSTQU699_LOCUS6720</name>
</gene>
<dbReference type="Gene3D" id="1.25.40.20">
    <property type="entry name" value="Ankyrin repeat-containing domain"/>
    <property type="match status" value="1"/>
</dbReference>
<evidence type="ECO:0000313" key="4">
    <source>
        <dbReference type="EMBL" id="CAD7701364.1"/>
    </source>
</evidence>
<comment type="caution">
    <text evidence="4">The sequence shown here is derived from an EMBL/GenBank/DDBJ whole genome shotgun (WGS) entry which is preliminary data.</text>
</comment>
<dbReference type="SMART" id="SM00248">
    <property type="entry name" value="ANK"/>
    <property type="match status" value="2"/>
</dbReference>
<name>A0A8S1J1K0_9CHLO</name>
<dbReference type="OrthoDB" id="194358at2759"/>
<dbReference type="PANTHER" id="PTHR24173:SF74">
    <property type="entry name" value="ANKYRIN REPEAT DOMAIN-CONTAINING PROTEIN 16"/>
    <property type="match status" value="1"/>
</dbReference>
<dbReference type="InterPro" id="IPR002110">
    <property type="entry name" value="Ankyrin_rpt"/>
</dbReference>
<evidence type="ECO:0000256" key="2">
    <source>
        <dbReference type="ARBA" id="ARBA00023043"/>
    </source>
</evidence>
<sequence>KLGRGALDMKAALEGTIVVDEYGQTSLHHAARDGDVDALENILGAGVSVDGWDKSGRTALMHAARKGRLGVVEKLIAVGVDVQRADQ</sequence>
<dbReference type="Proteomes" id="UP000708148">
    <property type="component" value="Unassembled WGS sequence"/>
</dbReference>
<dbReference type="AlphaFoldDB" id="A0A8S1J1K0"/>
<reference evidence="4" key="1">
    <citation type="submission" date="2020-12" db="EMBL/GenBank/DDBJ databases">
        <authorList>
            <person name="Iha C."/>
        </authorList>
    </citation>
    <scope>NUCLEOTIDE SEQUENCE</scope>
</reference>
<dbReference type="InterPro" id="IPR036770">
    <property type="entry name" value="Ankyrin_rpt-contain_sf"/>
</dbReference>
<feature type="non-terminal residue" evidence="4">
    <location>
        <position position="87"/>
    </location>
</feature>
<dbReference type="PROSITE" id="PS50297">
    <property type="entry name" value="ANK_REP_REGION"/>
    <property type="match status" value="2"/>
</dbReference>
<dbReference type="EMBL" id="CAJHUC010001513">
    <property type="protein sequence ID" value="CAD7701364.1"/>
    <property type="molecule type" value="Genomic_DNA"/>
</dbReference>